<dbReference type="GO" id="GO:0000981">
    <property type="term" value="F:DNA-binding transcription factor activity, RNA polymerase II-specific"/>
    <property type="evidence" value="ECO:0007669"/>
    <property type="project" value="InterPro"/>
</dbReference>
<keyword evidence="2" id="KW-0238">DNA-binding</keyword>
<proteinExistence type="predicted"/>
<dbReference type="SUPFAM" id="SSF57701">
    <property type="entry name" value="Zn2/Cys6 DNA-binding domain"/>
    <property type="match status" value="1"/>
</dbReference>
<keyword evidence="7" id="KW-1185">Reference proteome</keyword>
<dbReference type="Proteomes" id="UP000094455">
    <property type="component" value="Unassembled WGS sequence"/>
</dbReference>
<sequence>MEENMKTIKHDLLPSKQQPLFFNSTYLPLYMQPQIRVQSMVEMKAQTKKKRRTPMSCIRCRQKKIKCDRTKPICLRCINSNTKCEYDSPLLWSDTSEINLKRGKNNAITFVSSLDYPSKKSESTSIPRLNVTQNVLTFDKAETTEDPNNFTLAATEWSQQMPPPLSLPTPTSLNENMIKEGPVSESALVSKLTEREYLKKRLLELEKDITKASDCFSMVIGDNNENLTVFRSKRDSRFMCLGTFVNTSVWKRDPLMCNFFKKFFSKKKNSKYHATSIKRNNIVQKYCSDSSKNCPSFKLFEFLNTQLTTKKQEAKFLDKPKFIQQIEQILPPCDVIQFHIEHFMKYLYPFIPVVDEHIFRMNISKILQYPTLSDVPENSTGVKVCINSKSDGLRISILLLMMRLSYLSVFLEIELTNRNPSFPEQRILAYPIGPAIVSLIQYALQNTNFLRKTSAETLQLLLLYRFYQVRTCEDGDGFMGSDGTVMTGLIVATAKAVGLDQHFDENIFTQGTPAEEKYNHLPKNKLAKMEENGILDQNKFLPPELQMNLLTRGPRVFNQLWKKLWWASLQSDLNHSMIYGSAPQFDHDPEKNRTVLMREPPAIPVIGNVTQLQT</sequence>
<keyword evidence="3" id="KW-0804">Transcription</keyword>
<dbReference type="PANTHER" id="PTHR31069">
    <property type="entry name" value="OLEATE-ACTIVATED TRANSCRIPTION FACTOR 1-RELATED"/>
    <property type="match status" value="1"/>
</dbReference>
<dbReference type="CDD" id="cd12148">
    <property type="entry name" value="fungal_TF_MHR"/>
    <property type="match status" value="1"/>
</dbReference>
<dbReference type="PROSITE" id="PS00463">
    <property type="entry name" value="ZN2_CY6_FUNGAL_1"/>
    <property type="match status" value="1"/>
</dbReference>
<dbReference type="EMBL" id="KV454001">
    <property type="protein sequence ID" value="ODQ48657.1"/>
    <property type="molecule type" value="Genomic_DNA"/>
</dbReference>
<gene>
    <name evidence="6" type="ORF">PICMEDRAFT_66054</name>
</gene>
<accession>A0A1E3NRA2</accession>
<evidence type="ECO:0000256" key="1">
    <source>
        <dbReference type="ARBA" id="ARBA00023015"/>
    </source>
</evidence>
<dbReference type="GeneID" id="30180177"/>
<dbReference type="STRING" id="763406.A0A1E3NRA2"/>
<dbReference type="Gene3D" id="4.10.240.10">
    <property type="entry name" value="Zn(2)-C6 fungal-type DNA-binding domain"/>
    <property type="match status" value="1"/>
</dbReference>
<dbReference type="OrthoDB" id="3997838at2759"/>
<evidence type="ECO:0000313" key="7">
    <source>
        <dbReference type="Proteomes" id="UP000094455"/>
    </source>
</evidence>
<keyword evidence="4" id="KW-0539">Nucleus</keyword>
<dbReference type="InterPro" id="IPR050675">
    <property type="entry name" value="OAF3"/>
</dbReference>
<dbReference type="SMART" id="SM00066">
    <property type="entry name" value="GAL4"/>
    <property type="match status" value="1"/>
</dbReference>
<dbReference type="CDD" id="cd00067">
    <property type="entry name" value="GAL4"/>
    <property type="match status" value="1"/>
</dbReference>
<dbReference type="GO" id="GO:0008270">
    <property type="term" value="F:zinc ion binding"/>
    <property type="evidence" value="ECO:0007669"/>
    <property type="project" value="InterPro"/>
</dbReference>
<dbReference type="RefSeq" id="XP_019019770.1">
    <property type="nucleotide sequence ID" value="XM_019163490.1"/>
</dbReference>
<protein>
    <recommendedName>
        <fullName evidence="5">Zn(2)-C6 fungal-type domain-containing protein</fullName>
    </recommendedName>
</protein>
<name>A0A1E3NRA2_9ASCO</name>
<reference evidence="6 7" key="1">
    <citation type="journal article" date="2016" name="Proc. Natl. Acad. Sci. U.S.A.">
        <title>Comparative genomics of biotechnologically important yeasts.</title>
        <authorList>
            <person name="Riley R."/>
            <person name="Haridas S."/>
            <person name="Wolfe K.H."/>
            <person name="Lopes M.R."/>
            <person name="Hittinger C.T."/>
            <person name="Goeker M."/>
            <person name="Salamov A.A."/>
            <person name="Wisecaver J.H."/>
            <person name="Long T.M."/>
            <person name="Calvey C.H."/>
            <person name="Aerts A.L."/>
            <person name="Barry K.W."/>
            <person name="Choi C."/>
            <person name="Clum A."/>
            <person name="Coughlan A.Y."/>
            <person name="Deshpande S."/>
            <person name="Douglass A.P."/>
            <person name="Hanson S.J."/>
            <person name="Klenk H.-P."/>
            <person name="LaButti K.M."/>
            <person name="Lapidus A."/>
            <person name="Lindquist E.A."/>
            <person name="Lipzen A.M."/>
            <person name="Meier-Kolthoff J.P."/>
            <person name="Ohm R.A."/>
            <person name="Otillar R.P."/>
            <person name="Pangilinan J.L."/>
            <person name="Peng Y."/>
            <person name="Rokas A."/>
            <person name="Rosa C.A."/>
            <person name="Scheuner C."/>
            <person name="Sibirny A.A."/>
            <person name="Slot J.C."/>
            <person name="Stielow J.B."/>
            <person name="Sun H."/>
            <person name="Kurtzman C.P."/>
            <person name="Blackwell M."/>
            <person name="Grigoriev I.V."/>
            <person name="Jeffries T.W."/>
        </authorList>
    </citation>
    <scope>NUCLEOTIDE SEQUENCE [LARGE SCALE GENOMIC DNA]</scope>
    <source>
        <strain evidence="6 7">NRRL Y-2026</strain>
    </source>
</reference>
<dbReference type="InterPro" id="IPR001138">
    <property type="entry name" value="Zn2Cys6_DnaBD"/>
</dbReference>
<evidence type="ECO:0000259" key="5">
    <source>
        <dbReference type="PROSITE" id="PS50048"/>
    </source>
</evidence>
<evidence type="ECO:0000256" key="2">
    <source>
        <dbReference type="ARBA" id="ARBA00023125"/>
    </source>
</evidence>
<evidence type="ECO:0000256" key="4">
    <source>
        <dbReference type="ARBA" id="ARBA00023242"/>
    </source>
</evidence>
<evidence type="ECO:0000313" key="6">
    <source>
        <dbReference type="EMBL" id="ODQ48657.1"/>
    </source>
</evidence>
<dbReference type="PANTHER" id="PTHR31069:SF12">
    <property type="entry name" value="TRANSCRIPTION FACTOR DOMAIN-CONTAINING PROTEIN"/>
    <property type="match status" value="1"/>
</dbReference>
<dbReference type="GO" id="GO:0045944">
    <property type="term" value="P:positive regulation of transcription by RNA polymerase II"/>
    <property type="evidence" value="ECO:0007669"/>
    <property type="project" value="TreeGrafter"/>
</dbReference>
<evidence type="ECO:0000256" key="3">
    <source>
        <dbReference type="ARBA" id="ARBA00023163"/>
    </source>
</evidence>
<dbReference type="InterPro" id="IPR036864">
    <property type="entry name" value="Zn2-C6_fun-type_DNA-bd_sf"/>
</dbReference>
<dbReference type="AlphaFoldDB" id="A0A1E3NRA2"/>
<dbReference type="PROSITE" id="PS50048">
    <property type="entry name" value="ZN2_CY6_FUNGAL_2"/>
    <property type="match status" value="1"/>
</dbReference>
<dbReference type="Pfam" id="PF00172">
    <property type="entry name" value="Zn_clus"/>
    <property type="match status" value="1"/>
</dbReference>
<feature type="domain" description="Zn(2)-C6 fungal-type" evidence="5">
    <location>
        <begin position="56"/>
        <end position="86"/>
    </location>
</feature>
<dbReference type="GO" id="GO:0005634">
    <property type="term" value="C:nucleus"/>
    <property type="evidence" value="ECO:0007669"/>
    <property type="project" value="TreeGrafter"/>
</dbReference>
<keyword evidence="1" id="KW-0805">Transcription regulation</keyword>
<organism evidence="6 7">
    <name type="scientific">Pichia membranifaciens NRRL Y-2026</name>
    <dbReference type="NCBI Taxonomy" id="763406"/>
    <lineage>
        <taxon>Eukaryota</taxon>
        <taxon>Fungi</taxon>
        <taxon>Dikarya</taxon>
        <taxon>Ascomycota</taxon>
        <taxon>Saccharomycotina</taxon>
        <taxon>Pichiomycetes</taxon>
        <taxon>Pichiales</taxon>
        <taxon>Pichiaceae</taxon>
        <taxon>Pichia</taxon>
    </lineage>
</organism>
<dbReference type="GO" id="GO:0000978">
    <property type="term" value="F:RNA polymerase II cis-regulatory region sequence-specific DNA binding"/>
    <property type="evidence" value="ECO:0007669"/>
    <property type="project" value="TreeGrafter"/>
</dbReference>